<gene>
    <name evidence="2" type="ORF">V6N12_016173</name>
</gene>
<accession>A0ABR2C8Y4</accession>
<dbReference type="EMBL" id="JBBPBM010000062">
    <property type="protein sequence ID" value="KAK8515867.1"/>
    <property type="molecule type" value="Genomic_DNA"/>
</dbReference>
<protein>
    <recommendedName>
        <fullName evidence="1">PB1-like domain-containing protein</fullName>
    </recommendedName>
</protein>
<dbReference type="PANTHER" id="PTHR31973:SF197">
    <property type="entry name" value="SWIM-TYPE DOMAIN-CONTAINING PROTEIN"/>
    <property type="match status" value="1"/>
</dbReference>
<feature type="domain" description="PB1-like" evidence="1">
    <location>
        <begin position="8"/>
        <end position="99"/>
    </location>
</feature>
<dbReference type="Pfam" id="PF26130">
    <property type="entry name" value="PB1-like"/>
    <property type="match status" value="1"/>
</dbReference>
<reference evidence="2 3" key="1">
    <citation type="journal article" date="2024" name="G3 (Bethesda)">
        <title>Genome assembly of Hibiscus sabdariffa L. provides insights into metabolisms of medicinal natural products.</title>
        <authorList>
            <person name="Kim T."/>
        </authorList>
    </citation>
    <scope>NUCLEOTIDE SEQUENCE [LARGE SCALE GENOMIC DNA]</scope>
    <source>
        <strain evidence="2">TK-2024</strain>
        <tissue evidence="2">Old leaves</tissue>
    </source>
</reference>
<evidence type="ECO:0000313" key="3">
    <source>
        <dbReference type="Proteomes" id="UP001472677"/>
    </source>
</evidence>
<evidence type="ECO:0000259" key="1">
    <source>
        <dbReference type="Pfam" id="PF26130"/>
    </source>
</evidence>
<organism evidence="2 3">
    <name type="scientific">Hibiscus sabdariffa</name>
    <name type="common">roselle</name>
    <dbReference type="NCBI Taxonomy" id="183260"/>
    <lineage>
        <taxon>Eukaryota</taxon>
        <taxon>Viridiplantae</taxon>
        <taxon>Streptophyta</taxon>
        <taxon>Embryophyta</taxon>
        <taxon>Tracheophyta</taxon>
        <taxon>Spermatophyta</taxon>
        <taxon>Magnoliopsida</taxon>
        <taxon>eudicotyledons</taxon>
        <taxon>Gunneridae</taxon>
        <taxon>Pentapetalae</taxon>
        <taxon>rosids</taxon>
        <taxon>malvids</taxon>
        <taxon>Malvales</taxon>
        <taxon>Malvaceae</taxon>
        <taxon>Malvoideae</taxon>
        <taxon>Hibiscus</taxon>
    </lineage>
</organism>
<name>A0ABR2C8Y4_9ROSI</name>
<sequence length="485" mass="54589">MTNIYDVFVLQYYYGGKFITSPKYIGGNSEKLQIDPDTLCYWYIIGNAKNFGYGHDPWVYYRVSGVEFNSDALVLVDDDNTVRQCLRFLNSKGIVDLYVDQQSNYECFEKSNKVGEVIENINELVEIDVEDVTVVDELGLTNGLEANVSRGVEDTVDVENTGRLEDTGGAEDIGAEEGTVDTRGVEDTGAEKGAGVAVDTGGVEDTGAEEWARGVKNTGAADMRGAEDTGGSDAIDLGFEIEDLGYDANIYNVVVDEEEQLQNGGDDFIVSIEVPSDLDEEVEKIRDKLRKREYEDSDEDREDKICGAYKVRKYAIAKGVALRYLKSEPKRLRVRCRDGCPWLLFASFDRNVECLVVKTYNPVHTCFRTNKNMLLTCKHIQKVFKDRILLDPKMKTATLVTMVRQELGASVAHDMCQRAKKVVLREIRGSYVEEYANLWAALDMGGWLLPEEYYSREWELTGILCCHSICAMFHDSKENILSKLQ</sequence>
<comment type="caution">
    <text evidence="2">The sequence shown here is derived from an EMBL/GenBank/DDBJ whole genome shotgun (WGS) entry which is preliminary data.</text>
</comment>
<keyword evidence="3" id="KW-1185">Reference proteome</keyword>
<evidence type="ECO:0000313" key="2">
    <source>
        <dbReference type="EMBL" id="KAK8515867.1"/>
    </source>
</evidence>
<dbReference type="InterPro" id="IPR058594">
    <property type="entry name" value="PB1-like_dom_pln"/>
</dbReference>
<dbReference type="PANTHER" id="PTHR31973">
    <property type="entry name" value="POLYPROTEIN, PUTATIVE-RELATED"/>
    <property type="match status" value="1"/>
</dbReference>
<proteinExistence type="predicted"/>
<dbReference type="Proteomes" id="UP001472677">
    <property type="component" value="Unassembled WGS sequence"/>
</dbReference>